<dbReference type="InParanoid" id="A0A6I9QP69"/>
<protein>
    <recommendedName>
        <fullName evidence="4">Dirigent protein</fullName>
    </recommendedName>
</protein>
<evidence type="ECO:0000313" key="6">
    <source>
        <dbReference type="RefSeq" id="XP_010911301.1"/>
    </source>
</evidence>
<dbReference type="Proteomes" id="UP000504607">
    <property type="component" value="Unplaced"/>
</dbReference>
<feature type="signal peptide" evidence="4">
    <location>
        <begin position="1"/>
        <end position="23"/>
    </location>
</feature>
<dbReference type="AlphaFoldDB" id="A0A6I9QP69"/>
<evidence type="ECO:0000313" key="5">
    <source>
        <dbReference type="Proteomes" id="UP000504607"/>
    </source>
</evidence>
<dbReference type="Pfam" id="PF03018">
    <property type="entry name" value="Dirigent"/>
    <property type="match status" value="1"/>
</dbReference>
<keyword evidence="4" id="KW-0732">Signal</keyword>
<dbReference type="GeneID" id="105037319"/>
<dbReference type="InterPro" id="IPR004265">
    <property type="entry name" value="Dirigent"/>
</dbReference>
<comment type="similarity">
    <text evidence="1 4">Belongs to the plant dirigent protein family.</text>
</comment>
<dbReference type="OrthoDB" id="1864232at2759"/>
<accession>A0A6I9QP69</accession>
<evidence type="ECO:0000256" key="4">
    <source>
        <dbReference type="RuleBase" id="RU363099"/>
    </source>
</evidence>
<sequence length="184" mass="19828">MASFQSNIPLLFLLSLMAAVASASGGEFKLGKENSTHLHFYMHDILSQPNPTAFRVVKGPLKLPALPNFNFGDIFVIDDPLTEGPNSTSKLVGRAQGSYVFASQGSDGALLLTTNLVFKEGKYNGSTLSILSRDSIFAPVRELPVVGGTGIFRLARGYALLKTFSFNTTSGDAVLELDVYVMHH</sequence>
<dbReference type="GO" id="GO:0048046">
    <property type="term" value="C:apoplast"/>
    <property type="evidence" value="ECO:0007669"/>
    <property type="project" value="UniProtKB-SubCell"/>
</dbReference>
<reference evidence="6" key="1">
    <citation type="submission" date="2025-08" db="UniProtKB">
        <authorList>
            <consortium name="RefSeq"/>
        </authorList>
    </citation>
    <scope>IDENTIFICATION</scope>
</reference>
<keyword evidence="5" id="KW-1185">Reference proteome</keyword>
<dbReference type="InterPro" id="IPR044859">
    <property type="entry name" value="Allene_oxi_cyc_Dirigent"/>
</dbReference>
<dbReference type="RefSeq" id="XP_010911301.1">
    <property type="nucleotide sequence ID" value="XM_010912999.3"/>
</dbReference>
<organism evidence="5 6">
    <name type="scientific">Elaeis guineensis var. tenera</name>
    <name type="common">Oil palm</name>
    <dbReference type="NCBI Taxonomy" id="51953"/>
    <lineage>
        <taxon>Eukaryota</taxon>
        <taxon>Viridiplantae</taxon>
        <taxon>Streptophyta</taxon>
        <taxon>Embryophyta</taxon>
        <taxon>Tracheophyta</taxon>
        <taxon>Spermatophyta</taxon>
        <taxon>Magnoliopsida</taxon>
        <taxon>Liliopsida</taxon>
        <taxon>Arecaceae</taxon>
        <taxon>Arecoideae</taxon>
        <taxon>Cocoseae</taxon>
        <taxon>Elaeidinae</taxon>
        <taxon>Elaeis</taxon>
    </lineage>
</organism>
<keyword evidence="3 4" id="KW-0964">Secreted</keyword>
<keyword evidence="4" id="KW-0052">Apoplast</keyword>
<comment type="subcellular location">
    <subcellularLocation>
        <location evidence="4">Secreted</location>
        <location evidence="4">Extracellular space</location>
        <location evidence="4">Apoplast</location>
    </subcellularLocation>
</comment>
<name>A0A6I9QP69_ELAGV</name>
<gene>
    <name evidence="6" type="primary">LOC105037319</name>
</gene>
<comment type="function">
    <text evidence="4">Dirigent proteins impart stereoselectivity on the phenoxy radical-coupling reaction, yielding optically active lignans from two molecules of coniferyl alcohol in the biosynthesis of lignans, flavonolignans, and alkaloids and thus plays a central role in plant secondary metabolism.</text>
</comment>
<feature type="chain" id="PRO_5027138370" description="Dirigent protein" evidence="4">
    <location>
        <begin position="24"/>
        <end position="184"/>
    </location>
</feature>
<dbReference type="Gene3D" id="2.40.480.10">
    <property type="entry name" value="Allene oxide cyclase-like"/>
    <property type="match status" value="1"/>
</dbReference>
<evidence type="ECO:0000256" key="3">
    <source>
        <dbReference type="ARBA" id="ARBA00022525"/>
    </source>
</evidence>
<dbReference type="PANTHER" id="PTHR21495">
    <property type="entry name" value="NUCLEOPORIN-RELATED"/>
    <property type="match status" value="1"/>
</dbReference>
<dbReference type="GO" id="GO:0009699">
    <property type="term" value="P:phenylpropanoid biosynthetic process"/>
    <property type="evidence" value="ECO:0007669"/>
    <property type="project" value="UniProtKB-ARBA"/>
</dbReference>
<dbReference type="KEGG" id="egu:105037319"/>
<evidence type="ECO:0000256" key="1">
    <source>
        <dbReference type="ARBA" id="ARBA00010746"/>
    </source>
</evidence>
<evidence type="ECO:0000256" key="2">
    <source>
        <dbReference type="ARBA" id="ARBA00011738"/>
    </source>
</evidence>
<comment type="subunit">
    <text evidence="2 4">Homodimer.</text>
</comment>
<proteinExistence type="inferred from homology"/>